<evidence type="ECO:0000256" key="1">
    <source>
        <dbReference type="SAM" id="MobiDB-lite"/>
    </source>
</evidence>
<evidence type="ECO:0008006" key="4">
    <source>
        <dbReference type="Google" id="ProtNLM"/>
    </source>
</evidence>
<comment type="caution">
    <text evidence="2">The sequence shown here is derived from an EMBL/GenBank/DDBJ whole genome shotgun (WGS) entry which is preliminary data.</text>
</comment>
<sequence>MEHIRNDLDDDGEATAAHAHGDPASAIQAAVTTVNLAPAHVPLEYPSSSQPIDPLDLAPLSELEWASLLHDAGLSTDPTTAAIQAVAADDRDPAAVAVNREDGEQNPSSVQFPQTQLPLSQGFQSCSTRPLSYSAVQQGGDATRHQTDPISRDTSEGPQFLGHDEGNQEASAADGDPTSAVAVNPEDGEQNLAVNPSSGGLGPISQLPSLSDLGWSTPNQSPEAQFLGDDGDPASANANQGVPIKNPVSGGFQNQDTAGISHQQSTTGVSHNQIPSTAGVSHHQIPSTAGVSAVGPTDKGKRPLISSESTSEGPRRRRTRRSSNPLSPTVNRPIASQPRQPTRPVGTSTGPSATLVHVVSGHSLTQPWSTQGVSQPSGPSPPRPPGPPPPRPNSSSTVPPQQGGAPGPPVLIVHLRKANRTCPDIGAVNTFFWAFGIISRIEFFRTSPETLYRTARVTYTSDESVRRALVSTDGYVMGYWISWHREIQPCPDCQQIL</sequence>
<feature type="region of interest" description="Disordered" evidence="1">
    <location>
        <begin position="131"/>
        <end position="353"/>
    </location>
</feature>
<feature type="compositionally biased region" description="Polar residues" evidence="1">
    <location>
        <begin position="251"/>
        <end position="290"/>
    </location>
</feature>
<keyword evidence="3" id="KW-1185">Reference proteome</keyword>
<dbReference type="GO" id="GO:0003676">
    <property type="term" value="F:nucleic acid binding"/>
    <property type="evidence" value="ECO:0007669"/>
    <property type="project" value="InterPro"/>
</dbReference>
<feature type="compositionally biased region" description="Basic and acidic residues" evidence="1">
    <location>
        <begin position="142"/>
        <end position="155"/>
    </location>
</feature>
<dbReference type="EMBL" id="BKCP01006738">
    <property type="protein sequence ID" value="GER43890.1"/>
    <property type="molecule type" value="Genomic_DNA"/>
</dbReference>
<dbReference type="AlphaFoldDB" id="A0A5A7QF95"/>
<feature type="compositionally biased region" description="Polar residues" evidence="1">
    <location>
        <begin position="337"/>
        <end position="352"/>
    </location>
</feature>
<feature type="region of interest" description="Disordered" evidence="1">
    <location>
        <begin position="1"/>
        <end position="21"/>
    </location>
</feature>
<proteinExistence type="predicted"/>
<feature type="region of interest" description="Disordered" evidence="1">
    <location>
        <begin position="366"/>
        <end position="409"/>
    </location>
</feature>
<dbReference type="InterPro" id="IPR035979">
    <property type="entry name" value="RBD_domain_sf"/>
</dbReference>
<evidence type="ECO:0000313" key="3">
    <source>
        <dbReference type="Proteomes" id="UP000325081"/>
    </source>
</evidence>
<protein>
    <recommendedName>
        <fullName evidence="4">RRM domain-containing protein</fullName>
    </recommendedName>
</protein>
<feature type="compositionally biased region" description="Polar residues" evidence="1">
    <location>
        <begin position="206"/>
        <end position="223"/>
    </location>
</feature>
<dbReference type="SUPFAM" id="SSF54928">
    <property type="entry name" value="RNA-binding domain, RBD"/>
    <property type="match status" value="1"/>
</dbReference>
<dbReference type="Proteomes" id="UP000325081">
    <property type="component" value="Unassembled WGS sequence"/>
</dbReference>
<organism evidence="2 3">
    <name type="scientific">Striga asiatica</name>
    <name type="common">Asiatic witchweed</name>
    <name type="synonym">Buchnera asiatica</name>
    <dbReference type="NCBI Taxonomy" id="4170"/>
    <lineage>
        <taxon>Eukaryota</taxon>
        <taxon>Viridiplantae</taxon>
        <taxon>Streptophyta</taxon>
        <taxon>Embryophyta</taxon>
        <taxon>Tracheophyta</taxon>
        <taxon>Spermatophyta</taxon>
        <taxon>Magnoliopsida</taxon>
        <taxon>eudicotyledons</taxon>
        <taxon>Gunneridae</taxon>
        <taxon>Pentapetalae</taxon>
        <taxon>asterids</taxon>
        <taxon>lamiids</taxon>
        <taxon>Lamiales</taxon>
        <taxon>Orobanchaceae</taxon>
        <taxon>Buchnereae</taxon>
        <taxon>Striga</taxon>
    </lineage>
</organism>
<feature type="compositionally biased region" description="Pro residues" evidence="1">
    <location>
        <begin position="378"/>
        <end position="392"/>
    </location>
</feature>
<accession>A0A5A7QF95</accession>
<reference evidence="3" key="1">
    <citation type="journal article" date="2019" name="Curr. Biol.">
        <title>Genome Sequence of Striga asiatica Provides Insight into the Evolution of Plant Parasitism.</title>
        <authorList>
            <person name="Yoshida S."/>
            <person name="Kim S."/>
            <person name="Wafula E.K."/>
            <person name="Tanskanen J."/>
            <person name="Kim Y.M."/>
            <person name="Honaas L."/>
            <person name="Yang Z."/>
            <person name="Spallek T."/>
            <person name="Conn C.E."/>
            <person name="Ichihashi Y."/>
            <person name="Cheong K."/>
            <person name="Cui S."/>
            <person name="Der J.P."/>
            <person name="Gundlach H."/>
            <person name="Jiao Y."/>
            <person name="Hori C."/>
            <person name="Ishida J.K."/>
            <person name="Kasahara H."/>
            <person name="Kiba T."/>
            <person name="Kim M.S."/>
            <person name="Koo N."/>
            <person name="Laohavisit A."/>
            <person name="Lee Y.H."/>
            <person name="Lumba S."/>
            <person name="McCourt P."/>
            <person name="Mortimer J.C."/>
            <person name="Mutuku J.M."/>
            <person name="Nomura T."/>
            <person name="Sasaki-Sekimoto Y."/>
            <person name="Seto Y."/>
            <person name="Wang Y."/>
            <person name="Wakatake T."/>
            <person name="Sakakibara H."/>
            <person name="Demura T."/>
            <person name="Yamaguchi S."/>
            <person name="Yoneyama K."/>
            <person name="Manabe R.I."/>
            <person name="Nelson D.C."/>
            <person name="Schulman A.H."/>
            <person name="Timko M.P."/>
            <person name="dePamphilis C.W."/>
            <person name="Choi D."/>
            <person name="Shirasu K."/>
        </authorList>
    </citation>
    <scope>NUCLEOTIDE SEQUENCE [LARGE SCALE GENOMIC DNA]</scope>
    <source>
        <strain evidence="3">cv. UVA1</strain>
    </source>
</reference>
<gene>
    <name evidence="2" type="ORF">STAS_20764</name>
</gene>
<feature type="compositionally biased region" description="Low complexity" evidence="1">
    <location>
        <begin position="393"/>
        <end position="403"/>
    </location>
</feature>
<evidence type="ECO:0000313" key="2">
    <source>
        <dbReference type="EMBL" id="GER43890.1"/>
    </source>
</evidence>
<name>A0A5A7QF95_STRAF</name>